<evidence type="ECO:0000256" key="3">
    <source>
        <dbReference type="ARBA" id="ARBA00009352"/>
    </source>
</evidence>
<accession>A0A238BYF0</accession>
<dbReference type="GO" id="GO:0005786">
    <property type="term" value="C:signal recognition particle, endoplasmic reticulum targeting"/>
    <property type="evidence" value="ECO:0007669"/>
    <property type="project" value="UniProtKB-KW"/>
</dbReference>
<dbReference type="EMBL" id="KZ269991">
    <property type="protein sequence ID" value="OZC09805.1"/>
    <property type="molecule type" value="Genomic_DNA"/>
</dbReference>
<evidence type="ECO:0000313" key="12">
    <source>
        <dbReference type="EMBL" id="OZC09805.1"/>
    </source>
</evidence>
<evidence type="ECO:0000256" key="9">
    <source>
        <dbReference type="ARBA" id="ARBA00029498"/>
    </source>
</evidence>
<dbReference type="CDD" id="cd15481">
    <property type="entry name" value="SRP68-RBD"/>
    <property type="match status" value="1"/>
</dbReference>
<gene>
    <name evidence="12" type="ORF">X798_03208</name>
</gene>
<evidence type="ECO:0000256" key="6">
    <source>
        <dbReference type="ARBA" id="ARBA00023135"/>
    </source>
</evidence>
<dbReference type="GO" id="GO:0005047">
    <property type="term" value="F:signal recognition particle binding"/>
    <property type="evidence" value="ECO:0007669"/>
    <property type="project" value="InterPro"/>
</dbReference>
<evidence type="ECO:0000256" key="7">
    <source>
        <dbReference type="ARBA" id="ARBA00023242"/>
    </source>
</evidence>
<dbReference type="OrthoDB" id="10255118at2759"/>
<evidence type="ECO:0000256" key="4">
    <source>
        <dbReference type="ARBA" id="ARBA00022490"/>
    </source>
</evidence>
<dbReference type="AlphaFoldDB" id="A0A238BYF0"/>
<evidence type="ECO:0000256" key="11">
    <source>
        <dbReference type="SAM" id="MobiDB-lite"/>
    </source>
</evidence>
<feature type="compositionally biased region" description="Basic and acidic residues" evidence="11">
    <location>
        <begin position="618"/>
        <end position="628"/>
    </location>
</feature>
<comment type="similarity">
    <text evidence="3 10">Belongs to the SRP68 family.</text>
</comment>
<feature type="region of interest" description="Disordered" evidence="11">
    <location>
        <begin position="618"/>
        <end position="637"/>
    </location>
</feature>
<evidence type="ECO:0000313" key="13">
    <source>
        <dbReference type="Proteomes" id="UP000242913"/>
    </source>
</evidence>
<dbReference type="GO" id="GO:0005730">
    <property type="term" value="C:nucleolus"/>
    <property type="evidence" value="ECO:0007669"/>
    <property type="project" value="UniProtKB-SubCell"/>
</dbReference>
<keyword evidence="4 10" id="KW-0963">Cytoplasm</keyword>
<keyword evidence="7" id="KW-0539">Nucleus</keyword>
<evidence type="ECO:0000256" key="5">
    <source>
        <dbReference type="ARBA" id="ARBA00022884"/>
    </source>
</evidence>
<dbReference type="InterPro" id="IPR034652">
    <property type="entry name" value="SRP68-RBD"/>
</dbReference>
<keyword evidence="13" id="KW-1185">Reference proteome</keyword>
<dbReference type="SUPFAM" id="SSF48452">
    <property type="entry name" value="TPR-like"/>
    <property type="match status" value="1"/>
</dbReference>
<dbReference type="GO" id="GO:0030942">
    <property type="term" value="F:endoplasmic reticulum signal peptide binding"/>
    <property type="evidence" value="ECO:0007669"/>
    <property type="project" value="InterPro"/>
</dbReference>
<evidence type="ECO:0000256" key="10">
    <source>
        <dbReference type="PIRNR" id="PIRNR038995"/>
    </source>
</evidence>
<dbReference type="PIRSF" id="PIRSF038995">
    <property type="entry name" value="SRP68"/>
    <property type="match status" value="1"/>
</dbReference>
<reference evidence="12 13" key="1">
    <citation type="submission" date="2015-12" db="EMBL/GenBank/DDBJ databases">
        <title>Draft genome of the nematode, Onchocerca flexuosa.</title>
        <authorList>
            <person name="Mitreva M."/>
        </authorList>
    </citation>
    <scope>NUCLEOTIDE SEQUENCE [LARGE SCALE GENOMIC DNA]</scope>
    <source>
        <strain evidence="12">Red Deer</strain>
    </source>
</reference>
<name>A0A238BYF0_9BILA</name>
<dbReference type="Proteomes" id="UP000242913">
    <property type="component" value="Unassembled WGS sequence"/>
</dbReference>
<evidence type="ECO:0000256" key="2">
    <source>
        <dbReference type="ARBA" id="ARBA00004604"/>
    </source>
</evidence>
<protein>
    <recommendedName>
        <fullName evidence="9 10">Signal recognition particle subunit SRP68</fullName>
        <shortName evidence="10">SRP68</shortName>
    </recommendedName>
</protein>
<keyword evidence="6 10" id="KW-0733">Signal recognition particle</keyword>
<sequence>MFQVKMVTVEHQKENVMLSSFATLSILQLIKDAQQKHGLRHGDYQRYRGYCARRVRRIRKSIGFTHVHKGVSKHAAKFIPRKLASDIVTEERCLQIAVFDAERNWSYAIQLKQEAGEDPHSRKRFHMIGKLRRAVKHASNLESIIRSCERVRFLYFEMFCWVLFSDFLLSRIGEVDAVTKLESQAYNSWMHGCLRFELKEWKGALECFKTAKKIYEKLATVVKLSDLVELYRVRCREIQPQMRYCEFNCGDDASCDAAMSEMINMRLQLSEEEGILQEDFDKLIAELRTKAIVHYIRNIEWANEKVAVTNDNVKNLLQALEQFDHELAQTTIHEDKMTLYEQLLSRIRDVIQILNEEQKKLVGNGTQIDGAQSPNRLTIIYLEFLRLKRTIERYVMIIAHTKTQLEKKIKPQDLIRLCDTVIENSCEILELPGAATNRDLETAYKAKAEYYRALRCFCLAEAHAALAKWNEANVLYDRAVQRISNTSLLLKNAKGNTFVVEKEDDLKNLYEQITASKFATQANRLVEAANDNKGDAKQEISDSRPLLDTLNEFRKITSKDICKTEQNIRIISVPPSFISMPNKPMFFDLALNHVKMPDLESKIASYVFDKKEISQRDERMEKGVKTNQDEQNTNQQGIGGLVKGWFWRK</sequence>
<keyword evidence="8 10" id="KW-0687">Ribonucleoprotein</keyword>
<dbReference type="InterPro" id="IPR026258">
    <property type="entry name" value="SRP68"/>
</dbReference>
<dbReference type="GO" id="GO:0008312">
    <property type="term" value="F:7S RNA binding"/>
    <property type="evidence" value="ECO:0007669"/>
    <property type="project" value="InterPro"/>
</dbReference>
<dbReference type="Gene3D" id="1.10.3450.40">
    <property type="entry name" value="Signal recognition particle, SRP68 subunit, RNA-binding domain"/>
    <property type="match status" value="1"/>
</dbReference>
<dbReference type="PANTHER" id="PTHR12860:SF0">
    <property type="entry name" value="SIGNAL RECOGNITION PARTICLE SUBUNIT SRP68"/>
    <property type="match status" value="1"/>
</dbReference>
<proteinExistence type="inferred from homology"/>
<dbReference type="InterPro" id="IPR038253">
    <property type="entry name" value="SRP68_N_sf"/>
</dbReference>
<dbReference type="PANTHER" id="PTHR12860">
    <property type="entry name" value="SIGNAL RECOGNITION PARTICLE 68 KDA PROTEIN"/>
    <property type="match status" value="1"/>
</dbReference>
<keyword evidence="5 10" id="KW-0694">RNA-binding</keyword>
<comment type="subcellular location">
    <subcellularLocation>
        <location evidence="1 10">Cytoplasm</location>
    </subcellularLocation>
    <subcellularLocation>
        <location evidence="2">Nucleus</location>
        <location evidence="2">Nucleolus</location>
    </subcellularLocation>
</comment>
<evidence type="ECO:0000256" key="8">
    <source>
        <dbReference type="ARBA" id="ARBA00023274"/>
    </source>
</evidence>
<dbReference type="Pfam" id="PF16969">
    <property type="entry name" value="SRP68"/>
    <property type="match status" value="1"/>
</dbReference>
<comment type="function">
    <text evidence="10">Component of the signal recognition particle (SRP) complex, a ribonucleoprotein complex that mediates the cotranslational targeting of secretory and membrane proteins to the endoplasmic reticulum (ER). The SRP complex interacts with the signal sequence in nascent secretory and membrane proteins and directs them to the membrane of the ER.</text>
</comment>
<evidence type="ECO:0000256" key="1">
    <source>
        <dbReference type="ARBA" id="ARBA00004496"/>
    </source>
</evidence>
<organism evidence="12 13">
    <name type="scientific">Onchocerca flexuosa</name>
    <dbReference type="NCBI Taxonomy" id="387005"/>
    <lineage>
        <taxon>Eukaryota</taxon>
        <taxon>Metazoa</taxon>
        <taxon>Ecdysozoa</taxon>
        <taxon>Nematoda</taxon>
        <taxon>Chromadorea</taxon>
        <taxon>Rhabditida</taxon>
        <taxon>Spirurina</taxon>
        <taxon>Spiruromorpha</taxon>
        <taxon>Filarioidea</taxon>
        <taxon>Onchocercidae</taxon>
        <taxon>Onchocerca</taxon>
    </lineage>
</organism>
<dbReference type="InterPro" id="IPR011990">
    <property type="entry name" value="TPR-like_helical_dom_sf"/>
</dbReference>
<dbReference type="GO" id="GO:0006614">
    <property type="term" value="P:SRP-dependent cotranslational protein targeting to membrane"/>
    <property type="evidence" value="ECO:0007669"/>
    <property type="project" value="InterPro"/>
</dbReference>